<protein>
    <submittedName>
        <fullName evidence="2">3332_t:CDS:1</fullName>
    </submittedName>
</protein>
<dbReference type="EMBL" id="CAJVQA010012047">
    <property type="protein sequence ID" value="CAG8713182.1"/>
    <property type="molecule type" value="Genomic_DNA"/>
</dbReference>
<evidence type="ECO:0000256" key="1">
    <source>
        <dbReference type="SAM" id="Coils"/>
    </source>
</evidence>
<sequence length="148" mass="17265">ESKKSIEPINIKVAIYMISDTWKQVLLSTIVHCWKKTKILPLEINLTTNTSNNNDIDELEQLLEELEMSYNYIKLSAKEYIEVDKHLQIMDIPTEEFVVQDILKEQGLINDEDSNNEADDKEEEEIIDDLVSYNEGKKTLEVAKKYLE</sequence>
<gene>
    <name evidence="2" type="ORF">CPELLU_LOCUS12445</name>
</gene>
<feature type="coiled-coil region" evidence="1">
    <location>
        <begin position="49"/>
        <end position="76"/>
    </location>
</feature>
<feature type="non-terminal residue" evidence="2">
    <location>
        <position position="1"/>
    </location>
</feature>
<keyword evidence="1" id="KW-0175">Coiled coil</keyword>
<evidence type="ECO:0000313" key="2">
    <source>
        <dbReference type="EMBL" id="CAG8713182.1"/>
    </source>
</evidence>
<name>A0A9N9HYN5_9GLOM</name>
<keyword evidence="3" id="KW-1185">Reference proteome</keyword>
<comment type="caution">
    <text evidence="2">The sequence shown here is derived from an EMBL/GenBank/DDBJ whole genome shotgun (WGS) entry which is preliminary data.</text>
</comment>
<evidence type="ECO:0000313" key="3">
    <source>
        <dbReference type="Proteomes" id="UP000789759"/>
    </source>
</evidence>
<dbReference type="Proteomes" id="UP000789759">
    <property type="component" value="Unassembled WGS sequence"/>
</dbReference>
<accession>A0A9N9HYN5</accession>
<organism evidence="2 3">
    <name type="scientific">Cetraspora pellucida</name>
    <dbReference type="NCBI Taxonomy" id="1433469"/>
    <lineage>
        <taxon>Eukaryota</taxon>
        <taxon>Fungi</taxon>
        <taxon>Fungi incertae sedis</taxon>
        <taxon>Mucoromycota</taxon>
        <taxon>Glomeromycotina</taxon>
        <taxon>Glomeromycetes</taxon>
        <taxon>Diversisporales</taxon>
        <taxon>Gigasporaceae</taxon>
        <taxon>Cetraspora</taxon>
    </lineage>
</organism>
<dbReference type="AlphaFoldDB" id="A0A9N9HYN5"/>
<proteinExistence type="predicted"/>
<dbReference type="OrthoDB" id="10440016at2759"/>
<reference evidence="2" key="1">
    <citation type="submission" date="2021-06" db="EMBL/GenBank/DDBJ databases">
        <authorList>
            <person name="Kallberg Y."/>
            <person name="Tangrot J."/>
            <person name="Rosling A."/>
        </authorList>
    </citation>
    <scope>NUCLEOTIDE SEQUENCE</scope>
    <source>
        <strain evidence="2">FL966</strain>
    </source>
</reference>